<comment type="caution">
    <text evidence="1">The sequence shown here is derived from an EMBL/GenBank/DDBJ whole genome shotgun (WGS) entry which is preliminary data.</text>
</comment>
<feature type="non-terminal residue" evidence="1">
    <location>
        <position position="1"/>
    </location>
</feature>
<sequence>LEAEGIQRYGASMWAYNFKKLKSLDLLFPEDPFDGYEPQDHIFEISKLVHPSEFNIKFPQLFYEVRHREYKNAWKIYGKQLEQEIAEQVIMTMIASTASGVLQWIPGVGQVLGTLAYIGIYSLLTKFNMDMKRHKAQAIERANTYTPISLEKVAPKSLNERSDAIHGYWEDTTIAALIGHPGAYYTEIQGEANNQMYTAQAIVSPANLLRDNPSKNSKGFTDYVWKNLWDASTINPDLMIGLDFDAVNLDYFLLTTELSSLNDNPDYTFEATAYNDLYNEYRHHTIGYLQQKIAEETNGELSLIKPVIVDGVPQYVFVDGTDAFTQMTMPTSPLYQPVIVSNDLARTPTNIGRIEVKIKTSYTSNTEGISHETIFPEAELFSSKVPLSSHGFEYPIKYIQIDLGEEITSGGQSEFHIVESLVLTHRSNPIDFNDFFYVEFGNIYFKDNIDTMLVSDQAEFDSLISSGQMSAATKKYYRLVIIFDMIVPDSGSETHKRMALSQATAYVIMDYMNQYTFAKSTADMISEIGYTETLTVRSSIISAPASLLGSWA</sequence>
<dbReference type="AlphaFoldDB" id="A0A0F9CV05"/>
<evidence type="ECO:0000313" key="1">
    <source>
        <dbReference type="EMBL" id="KKL45296.1"/>
    </source>
</evidence>
<protein>
    <submittedName>
        <fullName evidence="1">Uncharacterized protein</fullName>
    </submittedName>
</protein>
<organism evidence="1">
    <name type="scientific">marine sediment metagenome</name>
    <dbReference type="NCBI Taxonomy" id="412755"/>
    <lineage>
        <taxon>unclassified sequences</taxon>
        <taxon>metagenomes</taxon>
        <taxon>ecological metagenomes</taxon>
    </lineage>
</organism>
<proteinExistence type="predicted"/>
<gene>
    <name evidence="1" type="ORF">LCGC14_2357100</name>
</gene>
<reference evidence="1" key="1">
    <citation type="journal article" date="2015" name="Nature">
        <title>Complex archaea that bridge the gap between prokaryotes and eukaryotes.</title>
        <authorList>
            <person name="Spang A."/>
            <person name="Saw J.H."/>
            <person name="Jorgensen S.L."/>
            <person name="Zaremba-Niedzwiedzka K."/>
            <person name="Martijn J."/>
            <person name="Lind A.E."/>
            <person name="van Eijk R."/>
            <person name="Schleper C."/>
            <person name="Guy L."/>
            <person name="Ettema T.J."/>
        </authorList>
    </citation>
    <scope>NUCLEOTIDE SEQUENCE</scope>
</reference>
<name>A0A0F9CV05_9ZZZZ</name>
<dbReference type="EMBL" id="LAZR01034440">
    <property type="protein sequence ID" value="KKL45296.1"/>
    <property type="molecule type" value="Genomic_DNA"/>
</dbReference>
<accession>A0A0F9CV05</accession>
<feature type="non-terminal residue" evidence="1">
    <location>
        <position position="552"/>
    </location>
</feature>